<evidence type="ECO:0000313" key="1">
    <source>
        <dbReference type="EMBL" id="MDT0275937.1"/>
    </source>
</evidence>
<dbReference type="RefSeq" id="WP_311344760.1">
    <property type="nucleotide sequence ID" value="NZ_JAVREI010000004.1"/>
</dbReference>
<gene>
    <name evidence="1" type="ORF">RM425_08475</name>
</gene>
<evidence type="ECO:0000313" key="2">
    <source>
        <dbReference type="Proteomes" id="UP001183222"/>
    </source>
</evidence>
<accession>A0ABU2K6W6</accession>
<organism evidence="1 2">
    <name type="scientific">Blastococcus goldschmidtiae</name>
    <dbReference type="NCBI Taxonomy" id="3075546"/>
    <lineage>
        <taxon>Bacteria</taxon>
        <taxon>Bacillati</taxon>
        <taxon>Actinomycetota</taxon>
        <taxon>Actinomycetes</taxon>
        <taxon>Geodermatophilales</taxon>
        <taxon>Geodermatophilaceae</taxon>
        <taxon>Blastococcus</taxon>
    </lineage>
</organism>
<keyword evidence="2" id="KW-1185">Reference proteome</keyword>
<sequence length="85" mass="9267">MPRTTFLWICREETTFEALQGLLKLLTDQEAVRYSTIKIMSVSKDRPVAIPAGFTDPKGQCLPAGAITVDNCPAAGLLVLAEEED</sequence>
<comment type="caution">
    <text evidence="1">The sequence shown here is derived from an EMBL/GenBank/DDBJ whole genome shotgun (WGS) entry which is preliminary data.</text>
</comment>
<protein>
    <submittedName>
        <fullName evidence="1">Uncharacterized protein</fullName>
    </submittedName>
</protein>
<name>A0ABU2K6W6_9ACTN</name>
<reference evidence="2" key="1">
    <citation type="submission" date="2023-07" db="EMBL/GenBank/DDBJ databases">
        <title>30 novel species of actinomycetes from the DSMZ collection.</title>
        <authorList>
            <person name="Nouioui I."/>
        </authorList>
    </citation>
    <scope>NUCLEOTIDE SEQUENCE [LARGE SCALE GENOMIC DNA]</scope>
    <source>
        <strain evidence="2">DSM 46792</strain>
    </source>
</reference>
<dbReference type="Proteomes" id="UP001183222">
    <property type="component" value="Unassembled WGS sequence"/>
</dbReference>
<dbReference type="EMBL" id="JAVREI010000004">
    <property type="protein sequence ID" value="MDT0275937.1"/>
    <property type="molecule type" value="Genomic_DNA"/>
</dbReference>
<proteinExistence type="predicted"/>